<name>A0A6A3ABJ3_HIBSY</name>
<evidence type="ECO:0000256" key="1">
    <source>
        <dbReference type="SAM" id="Coils"/>
    </source>
</evidence>
<dbReference type="EMBL" id="VEPZ02001029">
    <property type="protein sequence ID" value="KAE8700319.1"/>
    <property type="molecule type" value="Genomic_DNA"/>
</dbReference>
<organism evidence="2 3">
    <name type="scientific">Hibiscus syriacus</name>
    <name type="common">Rose of Sharon</name>
    <dbReference type="NCBI Taxonomy" id="106335"/>
    <lineage>
        <taxon>Eukaryota</taxon>
        <taxon>Viridiplantae</taxon>
        <taxon>Streptophyta</taxon>
        <taxon>Embryophyta</taxon>
        <taxon>Tracheophyta</taxon>
        <taxon>Spermatophyta</taxon>
        <taxon>Magnoliopsida</taxon>
        <taxon>eudicotyledons</taxon>
        <taxon>Gunneridae</taxon>
        <taxon>Pentapetalae</taxon>
        <taxon>rosids</taxon>
        <taxon>malvids</taxon>
        <taxon>Malvales</taxon>
        <taxon>Malvaceae</taxon>
        <taxon>Malvoideae</taxon>
        <taxon>Hibiscus</taxon>
    </lineage>
</organism>
<evidence type="ECO:0000313" key="2">
    <source>
        <dbReference type="EMBL" id="KAE8700319.1"/>
    </source>
</evidence>
<keyword evidence="1" id="KW-0175">Coiled coil</keyword>
<evidence type="ECO:0000313" key="3">
    <source>
        <dbReference type="Proteomes" id="UP000436088"/>
    </source>
</evidence>
<dbReference type="Proteomes" id="UP000436088">
    <property type="component" value="Unassembled WGS sequence"/>
</dbReference>
<protein>
    <submittedName>
        <fullName evidence="2">Uncharacterized protein</fullName>
    </submittedName>
</protein>
<accession>A0A6A3ABJ3</accession>
<feature type="coiled-coil region" evidence="1">
    <location>
        <begin position="15"/>
        <end position="42"/>
    </location>
</feature>
<gene>
    <name evidence="2" type="ORF">F3Y22_tig00110557pilonHSYRG00210</name>
</gene>
<proteinExistence type="predicted"/>
<comment type="caution">
    <text evidence="2">The sequence shown here is derived from an EMBL/GenBank/DDBJ whole genome shotgun (WGS) entry which is preliminary data.</text>
</comment>
<sequence length="146" mass="16918">MSRFLLIGHRVVKEKNALAERLKTVEAERRRFDEELKRYATENVTREEIEIRQSPEDKQYIHTLEASLQEEMSRHVPLYGAGLEALSMKELETLSRIEEEGPRQIHALQQRKGSPLMSPHTIPHDHGLFPTTPPPPMTMLIMLNLT</sequence>
<keyword evidence="3" id="KW-1185">Reference proteome</keyword>
<reference evidence="2" key="1">
    <citation type="submission" date="2019-09" db="EMBL/GenBank/DDBJ databases">
        <title>Draft genome information of white flower Hibiscus syriacus.</title>
        <authorList>
            <person name="Kim Y.-M."/>
        </authorList>
    </citation>
    <scope>NUCLEOTIDE SEQUENCE [LARGE SCALE GENOMIC DNA]</scope>
    <source>
        <strain evidence="2">YM2019G1</strain>
    </source>
</reference>
<dbReference type="PANTHER" id="PTHR47242:SF1">
    <property type="entry name" value="TRAF-LIKE FAMILY PROTEIN"/>
    <property type="match status" value="1"/>
</dbReference>
<dbReference type="PANTHER" id="PTHR47242">
    <property type="entry name" value="TRAF-LIKE FAMILY PROTEIN"/>
    <property type="match status" value="1"/>
</dbReference>
<dbReference type="AlphaFoldDB" id="A0A6A3ABJ3"/>